<dbReference type="InterPro" id="IPR023606">
    <property type="entry name" value="CoA-Trfase_III_dom_1_sf"/>
</dbReference>
<dbReference type="EMBL" id="JACMHY010000002">
    <property type="protein sequence ID" value="MBC2865034.1"/>
    <property type="molecule type" value="Genomic_DNA"/>
</dbReference>
<dbReference type="InterPro" id="IPR003673">
    <property type="entry name" value="CoA-Trfase_fam_III"/>
</dbReference>
<comment type="caution">
    <text evidence="3">The sequence shown here is derived from an EMBL/GenBank/DDBJ whole genome shotgun (WGS) entry which is preliminary data.</text>
</comment>
<dbReference type="Proteomes" id="UP000517694">
    <property type="component" value="Unassembled WGS sequence"/>
</dbReference>
<dbReference type="OrthoDB" id="9797653at2"/>
<dbReference type="PANTHER" id="PTHR48228:SF6">
    <property type="entry name" value="L-CARNITINE COA-TRANSFERASE"/>
    <property type="match status" value="1"/>
</dbReference>
<dbReference type="PANTHER" id="PTHR48228">
    <property type="entry name" value="SUCCINYL-COA--D-CITRAMALATE COA-TRANSFERASE"/>
    <property type="match status" value="1"/>
</dbReference>
<evidence type="ECO:0000313" key="3">
    <source>
        <dbReference type="EMBL" id="MBC2865034.1"/>
    </source>
</evidence>
<evidence type="ECO:0000313" key="4">
    <source>
        <dbReference type="Proteomes" id="UP000517694"/>
    </source>
</evidence>
<dbReference type="InterPro" id="IPR050509">
    <property type="entry name" value="CoA-transferase_III"/>
</dbReference>
<evidence type="ECO:0000256" key="1">
    <source>
        <dbReference type="ARBA" id="ARBA00008383"/>
    </source>
</evidence>
<dbReference type="Gene3D" id="3.40.50.10540">
    <property type="entry name" value="Crotonobetainyl-coa:carnitine coa-transferase, domain 1"/>
    <property type="match status" value="2"/>
</dbReference>
<dbReference type="SUPFAM" id="SSF89796">
    <property type="entry name" value="CoA-transferase family III (CaiB/BaiF)"/>
    <property type="match status" value="2"/>
</dbReference>
<protein>
    <submittedName>
        <fullName evidence="3">CoA transferase</fullName>
    </submittedName>
</protein>
<dbReference type="GO" id="GO:0016740">
    <property type="term" value="F:transferase activity"/>
    <property type="evidence" value="ECO:0007669"/>
    <property type="project" value="UniProtKB-KW"/>
</dbReference>
<dbReference type="AlphaFoldDB" id="A0A7X1HXV2"/>
<organism evidence="3 4">
    <name type="scientific">Streptomyces mexicanus</name>
    <dbReference type="NCBI Taxonomy" id="178566"/>
    <lineage>
        <taxon>Bacteria</taxon>
        <taxon>Bacillati</taxon>
        <taxon>Actinomycetota</taxon>
        <taxon>Actinomycetes</taxon>
        <taxon>Kitasatosporales</taxon>
        <taxon>Streptomycetaceae</taxon>
        <taxon>Streptomyces</taxon>
    </lineage>
</organism>
<accession>A0A7X1HXV2</accession>
<dbReference type="Pfam" id="PF02515">
    <property type="entry name" value="CoA_transf_3"/>
    <property type="match status" value="2"/>
</dbReference>
<dbReference type="RefSeq" id="WP_159662018.1">
    <property type="nucleotide sequence ID" value="NZ_JACMHY010000002.1"/>
</dbReference>
<sequence>MADNALPLTGVRVLDLTNGKGELGSRLFADLGADVIRVESAATDRSRAQGPLVDGVSLYHEVFNANKRSVALDLAAPEDRAVFFDRLLPNADICFTSLSPAEQAALGIEPATLLGHNPALVALSLTDFGLTGPYRDWTGTEWTHLAMGGILSRSGDPGREPLLPPLDMALQTASFSAAWAALLAYWNRLETGVGDAVDISVFECVVQGFDPGWGMGGSATGGVPAADGPRGRIDDGHKYPFFACADGAVRLTILSPRQWQGMFAWMGSPEQFADERFNSLAVRFQEAHVLYPAIGELLRTKTRDQVVREARQYGVAALAVLSPQEVADNEHFAARRVFTRTAVASGREVDVVDGFVEVDGVRLGHRVPAPAIGRDTAEVLAGTEQRRPAPEPSSAVGRRPFEGLRVLDLGIIVAGAEAGRLFADLGAEVLKVENLQAPDGSRQSILGHVVSPVFAWGNRNKLGLGLDLRNPGGRDLFLKLAEQADIVLSNFKPGTLDKLGISYEHLKEVNPRIVVLESSAYGHTGPWAGNPGYGPLVRCAVGVSGLWRYPEDEHRFQDDTTIFPDHVAARAGVFAILAKLVELRRTGVGGTVRLAQTDVVLAQHAHVFAAESLAPGTTVPVGNAGPGDAPRGVYPAAGDDEWLVVDVQGDEQWQRLAAVCGIDAARFPDAASRVSHRKEIDKEVGAWTSGRTPEKAMVLLQEAGVPAAKMMRITEFPDNPHLVARRTFRMATHPLIDRVMPSENLPGGLFTNVPDPELKPAPLIGQHTREIATRLLGLDEGAVAELFAAGVLQEDPRIPQLLDVGGE</sequence>
<name>A0A7X1HXV2_9ACTN</name>
<comment type="similarity">
    <text evidence="1">Belongs to the CoA-transferase III family.</text>
</comment>
<proteinExistence type="inferred from homology"/>
<keyword evidence="4" id="KW-1185">Reference proteome</keyword>
<reference evidence="3 4" key="1">
    <citation type="submission" date="2020-08" db="EMBL/GenBank/DDBJ databases">
        <title>Whole-Genome Sequence of French Clinical Streptomyces mexicanus Strain Q0842.</title>
        <authorList>
            <person name="Boxberger M."/>
            <person name="La Scola B."/>
        </authorList>
    </citation>
    <scope>NUCLEOTIDE SEQUENCE [LARGE SCALE GENOMIC DNA]</scope>
    <source>
        <strain evidence="3 4">Marseille-Q0842</strain>
    </source>
</reference>
<keyword evidence="2 3" id="KW-0808">Transferase</keyword>
<dbReference type="InterPro" id="IPR044855">
    <property type="entry name" value="CoA-Trfase_III_dom3_sf"/>
</dbReference>
<evidence type="ECO:0000256" key="2">
    <source>
        <dbReference type="ARBA" id="ARBA00022679"/>
    </source>
</evidence>
<gene>
    <name evidence="3" type="ORF">H1R13_08470</name>
</gene>
<dbReference type="Gene3D" id="3.30.1540.10">
    <property type="entry name" value="formyl-coa transferase, domain 3"/>
    <property type="match status" value="2"/>
</dbReference>